<dbReference type="EMBL" id="CAMGYJ010000005">
    <property type="protein sequence ID" value="CAI0416390.1"/>
    <property type="molecule type" value="Genomic_DNA"/>
</dbReference>
<proteinExistence type="predicted"/>
<dbReference type="AlphaFoldDB" id="A0AAV0K292"/>
<evidence type="ECO:0000313" key="3">
    <source>
        <dbReference type="EMBL" id="CAI0416390.1"/>
    </source>
</evidence>
<dbReference type="InterPro" id="IPR023213">
    <property type="entry name" value="CAT-like_dom_sf"/>
</dbReference>
<gene>
    <name evidence="3" type="ORF">LITE_LOCUS16948</name>
</gene>
<evidence type="ECO:0000313" key="4">
    <source>
        <dbReference type="Proteomes" id="UP001154282"/>
    </source>
</evidence>
<keyword evidence="4" id="KW-1185">Reference proteome</keyword>
<organism evidence="3 4">
    <name type="scientific">Linum tenue</name>
    <dbReference type="NCBI Taxonomy" id="586396"/>
    <lineage>
        <taxon>Eukaryota</taxon>
        <taxon>Viridiplantae</taxon>
        <taxon>Streptophyta</taxon>
        <taxon>Embryophyta</taxon>
        <taxon>Tracheophyta</taxon>
        <taxon>Spermatophyta</taxon>
        <taxon>Magnoliopsida</taxon>
        <taxon>eudicotyledons</taxon>
        <taxon>Gunneridae</taxon>
        <taxon>Pentapetalae</taxon>
        <taxon>rosids</taxon>
        <taxon>fabids</taxon>
        <taxon>Malpighiales</taxon>
        <taxon>Linaceae</taxon>
        <taxon>Linum</taxon>
    </lineage>
</organism>
<keyword evidence="1" id="KW-0808">Transferase</keyword>
<name>A0AAV0K292_9ROSI</name>
<dbReference type="PANTHER" id="PTHR31625">
    <property type="match status" value="1"/>
</dbReference>
<dbReference type="InterPro" id="IPR051504">
    <property type="entry name" value="Plant_metabolite_acyltrans"/>
</dbReference>
<dbReference type="Gene3D" id="3.30.559.10">
    <property type="entry name" value="Chloramphenicol acetyltransferase-like domain"/>
    <property type="match status" value="2"/>
</dbReference>
<keyword evidence="2" id="KW-0012">Acyltransferase</keyword>
<evidence type="ECO:0000256" key="2">
    <source>
        <dbReference type="ARBA" id="ARBA00023315"/>
    </source>
</evidence>
<dbReference type="Pfam" id="PF02458">
    <property type="entry name" value="Transferase"/>
    <property type="match status" value="1"/>
</dbReference>
<evidence type="ECO:0000256" key="1">
    <source>
        <dbReference type="ARBA" id="ARBA00022679"/>
    </source>
</evidence>
<reference evidence="3" key="1">
    <citation type="submission" date="2022-08" db="EMBL/GenBank/DDBJ databases">
        <authorList>
            <person name="Gutierrez-Valencia J."/>
        </authorList>
    </citation>
    <scope>NUCLEOTIDE SEQUENCE</scope>
</reference>
<accession>A0AAV0K292</accession>
<dbReference type="GO" id="GO:0016747">
    <property type="term" value="F:acyltransferase activity, transferring groups other than amino-acyl groups"/>
    <property type="evidence" value="ECO:0007669"/>
    <property type="project" value="UniProtKB-ARBA"/>
</dbReference>
<protein>
    <submittedName>
        <fullName evidence="3">Uncharacterized protein</fullName>
    </submittedName>
</protein>
<dbReference type="Proteomes" id="UP001154282">
    <property type="component" value="Unassembled WGS sequence"/>
</dbReference>
<sequence>MSHLRQIILRNLTPSFALTVRRYFCRFPARLISATRRCSPYLPAKQSHLTLLPPSGFSTTSSPVLCRTQTTAPHSPQIQSSNPYSHFVKTTDEIQISPPPGSVPATSLPLTFFDITFLGVKPIQRVFFYNIPNCNVPHFRQTILPNLTSSLSLALRYFYPFAARLVSPSQPGKPYIRYSDGDSVSLTVAETALDFDQVSTDLPNDAALLHTLLPKLPPAESKPDDDGAIVAPLLAVKITLFPDSGVCIGFEFLHVAADGLAFSNFVKSWASICRSGGEDSSWVENSPPCLDRSLIHDPRNLKDIFTEQVWNFAEAWQDDSILCKHSGKVRATFAIDREDISRLKAVVNRDNFGDGKQLPPASAFAVTSALIWTNLMKSLDLVEEKAGEDGGGGEKIDSNVIVADFRGRLDPPLPATYFGNCVGVKIVSVKRRQLLGDDGFVVAAKAITAGVQGLGEEALEDAEKWITGFGEAFKFGKVVTVAGSPRMRVYESDFGWGRPRKVEPVQIDTSDTVYISDARDEERGGLEFGLVLRKDEMDTFVTLFEKLLNQLRQVD</sequence>
<comment type="caution">
    <text evidence="3">The sequence shown here is derived from an EMBL/GenBank/DDBJ whole genome shotgun (WGS) entry which is preliminary data.</text>
</comment>